<name>A0ABS0DI74_9NOCA</name>
<evidence type="ECO:0000313" key="1">
    <source>
        <dbReference type="EMBL" id="MBF6358155.1"/>
    </source>
</evidence>
<dbReference type="EMBL" id="JADLQN010000010">
    <property type="protein sequence ID" value="MBF6358155.1"/>
    <property type="molecule type" value="Genomic_DNA"/>
</dbReference>
<accession>A0ABS0DI74</accession>
<dbReference type="RefSeq" id="WP_195004994.1">
    <property type="nucleotide sequence ID" value="NZ_JADLQN010000010.1"/>
</dbReference>
<organism evidence="1 2">
    <name type="scientific">Nocardia higoensis</name>
    <dbReference type="NCBI Taxonomy" id="228599"/>
    <lineage>
        <taxon>Bacteria</taxon>
        <taxon>Bacillati</taxon>
        <taxon>Actinomycetota</taxon>
        <taxon>Actinomycetes</taxon>
        <taxon>Mycobacteriales</taxon>
        <taxon>Nocardiaceae</taxon>
        <taxon>Nocardia</taxon>
    </lineage>
</organism>
<dbReference type="Proteomes" id="UP000707731">
    <property type="component" value="Unassembled WGS sequence"/>
</dbReference>
<proteinExistence type="predicted"/>
<gene>
    <name evidence="1" type="ORF">IU449_27030</name>
</gene>
<keyword evidence="2" id="KW-1185">Reference proteome</keyword>
<sequence length="93" mass="10476">MRDVEALVKKARDLLPAEDQLPSMSSAISTALWMRDHLPAILDHFAAVTRERDEARVELQELHADTQEAFALIRVRQQRDAETIAKLRAGEAA</sequence>
<evidence type="ECO:0000313" key="2">
    <source>
        <dbReference type="Proteomes" id="UP000707731"/>
    </source>
</evidence>
<comment type="caution">
    <text evidence="1">The sequence shown here is derived from an EMBL/GenBank/DDBJ whole genome shotgun (WGS) entry which is preliminary data.</text>
</comment>
<reference evidence="1 2" key="1">
    <citation type="submission" date="2020-10" db="EMBL/GenBank/DDBJ databases">
        <title>Identification of Nocardia species via Next-generation sequencing and recognition of intraspecies genetic diversity.</title>
        <authorList>
            <person name="Li P."/>
            <person name="Li P."/>
            <person name="Lu B."/>
        </authorList>
    </citation>
    <scope>NUCLEOTIDE SEQUENCE [LARGE SCALE GENOMIC DNA]</scope>
    <source>
        <strain evidence="1 2">BJ06-0143</strain>
    </source>
</reference>
<protein>
    <submittedName>
        <fullName evidence="1">Uncharacterized protein</fullName>
    </submittedName>
</protein>